<dbReference type="InterPro" id="IPR001944">
    <property type="entry name" value="Glycoside_Hdrlase_35"/>
</dbReference>
<reference evidence="3" key="1">
    <citation type="submission" date="2022-04" db="EMBL/GenBank/DDBJ databases">
        <title>Carnegiea gigantea Genome sequencing and assembly v2.</title>
        <authorList>
            <person name="Copetti D."/>
            <person name="Sanderson M.J."/>
            <person name="Burquez A."/>
            <person name="Wojciechowski M.F."/>
        </authorList>
    </citation>
    <scope>NUCLEOTIDE SEQUENCE</scope>
    <source>
        <strain evidence="3">SGP5-SGP5p</strain>
        <tissue evidence="3">Aerial part</tissue>
    </source>
</reference>
<gene>
    <name evidence="3" type="ORF">Cgig2_011646</name>
</gene>
<keyword evidence="1" id="KW-0175">Coiled coil</keyword>
<dbReference type="AlphaFoldDB" id="A0A9Q1QIG1"/>
<proteinExistence type="predicted"/>
<dbReference type="GO" id="GO:0004553">
    <property type="term" value="F:hydrolase activity, hydrolyzing O-glycosyl compounds"/>
    <property type="evidence" value="ECO:0007669"/>
    <property type="project" value="InterPro"/>
</dbReference>
<keyword evidence="4" id="KW-1185">Reference proteome</keyword>
<organism evidence="3 4">
    <name type="scientific">Carnegiea gigantea</name>
    <dbReference type="NCBI Taxonomy" id="171969"/>
    <lineage>
        <taxon>Eukaryota</taxon>
        <taxon>Viridiplantae</taxon>
        <taxon>Streptophyta</taxon>
        <taxon>Embryophyta</taxon>
        <taxon>Tracheophyta</taxon>
        <taxon>Spermatophyta</taxon>
        <taxon>Magnoliopsida</taxon>
        <taxon>eudicotyledons</taxon>
        <taxon>Gunneridae</taxon>
        <taxon>Pentapetalae</taxon>
        <taxon>Caryophyllales</taxon>
        <taxon>Cactineae</taxon>
        <taxon>Cactaceae</taxon>
        <taxon>Cactoideae</taxon>
        <taxon>Echinocereeae</taxon>
        <taxon>Carnegiea</taxon>
    </lineage>
</organism>
<sequence>MRRYSSEDAIGGLEVKQKPNGHWIHVKPNPDVYIINGRDVIQGLEWKEKAENLELELQQCYKAQSRLLEQLVVEVAKCQAAKALIQEKETTINELQEEHCMQKFTTYIVNLIKQEKHFTSQGGPIILAQYSFLSALGINPGIHFGSHVEIVMQANVHTDSFGIFAAFISDHGNKTGAVVDFRNKTYHLLAWSVSILLDCKNVVYNTAKVTLPSMFHCFRHYYWYKSLVKFGVETAHLYFASTTTGARQHSMVHTGFNGSRLLAKSSPRVPATANILWNVPVSVLAKLANPKLLPLLQVFLEELDFNYPET</sequence>
<evidence type="ECO:0000256" key="1">
    <source>
        <dbReference type="SAM" id="Coils"/>
    </source>
</evidence>
<feature type="domain" description="Beta-galactosidase beta-sandwich" evidence="2">
    <location>
        <begin position="157"/>
        <end position="209"/>
    </location>
</feature>
<dbReference type="InterPro" id="IPR041392">
    <property type="entry name" value="GHD"/>
</dbReference>
<evidence type="ECO:0000259" key="2">
    <source>
        <dbReference type="Pfam" id="PF17834"/>
    </source>
</evidence>
<protein>
    <recommendedName>
        <fullName evidence="2">Beta-galactosidase beta-sandwich domain-containing protein</fullName>
    </recommendedName>
</protein>
<evidence type="ECO:0000313" key="3">
    <source>
        <dbReference type="EMBL" id="KAJ8442726.1"/>
    </source>
</evidence>
<dbReference type="EMBL" id="JAKOGI010000135">
    <property type="protein sequence ID" value="KAJ8442726.1"/>
    <property type="molecule type" value="Genomic_DNA"/>
</dbReference>
<dbReference type="OrthoDB" id="538223at2759"/>
<comment type="caution">
    <text evidence="3">The sequence shown here is derived from an EMBL/GenBank/DDBJ whole genome shotgun (WGS) entry which is preliminary data.</text>
</comment>
<dbReference type="PANTHER" id="PTHR23421">
    <property type="entry name" value="BETA-GALACTOSIDASE RELATED"/>
    <property type="match status" value="1"/>
</dbReference>
<dbReference type="GO" id="GO:0005975">
    <property type="term" value="P:carbohydrate metabolic process"/>
    <property type="evidence" value="ECO:0007669"/>
    <property type="project" value="InterPro"/>
</dbReference>
<dbReference type="Pfam" id="PF17834">
    <property type="entry name" value="GHD"/>
    <property type="match status" value="1"/>
</dbReference>
<name>A0A9Q1QIG1_9CARY</name>
<feature type="coiled-coil region" evidence="1">
    <location>
        <begin position="50"/>
        <end position="98"/>
    </location>
</feature>
<accession>A0A9Q1QIG1</accession>
<dbReference type="Proteomes" id="UP001153076">
    <property type="component" value="Unassembled WGS sequence"/>
</dbReference>
<evidence type="ECO:0000313" key="4">
    <source>
        <dbReference type="Proteomes" id="UP001153076"/>
    </source>
</evidence>